<dbReference type="PANTHER" id="PTHR43080">
    <property type="entry name" value="CBS DOMAIN-CONTAINING PROTEIN CBSX3, MITOCHONDRIAL"/>
    <property type="match status" value="1"/>
</dbReference>
<keyword evidence="4" id="KW-0418">Kinase</keyword>
<dbReference type="InterPro" id="IPR046342">
    <property type="entry name" value="CBS_dom_sf"/>
</dbReference>
<dbReference type="GO" id="GO:0016301">
    <property type="term" value="F:kinase activity"/>
    <property type="evidence" value="ECO:0007669"/>
    <property type="project" value="UniProtKB-KW"/>
</dbReference>
<evidence type="ECO:0000256" key="2">
    <source>
        <dbReference type="PROSITE-ProRule" id="PRU00703"/>
    </source>
</evidence>
<evidence type="ECO:0000313" key="4">
    <source>
        <dbReference type="EMBL" id="KUJ81735.1"/>
    </source>
</evidence>
<dbReference type="Pfam" id="PF00571">
    <property type="entry name" value="CBS"/>
    <property type="match status" value="2"/>
</dbReference>
<evidence type="ECO:0000259" key="3">
    <source>
        <dbReference type="PROSITE" id="PS51371"/>
    </source>
</evidence>
<dbReference type="PROSITE" id="PS51371">
    <property type="entry name" value="CBS"/>
    <property type="match status" value="2"/>
</dbReference>
<keyword evidence="5" id="KW-1185">Reference proteome</keyword>
<evidence type="ECO:0000256" key="1">
    <source>
        <dbReference type="ARBA" id="ARBA00023122"/>
    </source>
</evidence>
<feature type="domain" description="CBS" evidence="3">
    <location>
        <begin position="78"/>
        <end position="133"/>
    </location>
</feature>
<organism evidence="4 5">
    <name type="scientific">Ruegeria profundi</name>
    <dbReference type="NCBI Taxonomy" id="1685378"/>
    <lineage>
        <taxon>Bacteria</taxon>
        <taxon>Pseudomonadati</taxon>
        <taxon>Pseudomonadota</taxon>
        <taxon>Alphaproteobacteria</taxon>
        <taxon>Rhodobacterales</taxon>
        <taxon>Roseobacteraceae</taxon>
        <taxon>Ruegeria</taxon>
    </lineage>
</organism>
<dbReference type="Gene3D" id="3.10.580.10">
    <property type="entry name" value="CBS-domain"/>
    <property type="match status" value="1"/>
</dbReference>
<accession>A0A0X3U111</accession>
<dbReference type="PANTHER" id="PTHR43080:SF2">
    <property type="entry name" value="CBS DOMAIN-CONTAINING PROTEIN"/>
    <property type="match status" value="1"/>
</dbReference>
<dbReference type="SMART" id="SM00116">
    <property type="entry name" value="CBS"/>
    <property type="match status" value="2"/>
</dbReference>
<dbReference type="CDD" id="cd04623">
    <property type="entry name" value="CBS_pair_bac_euk"/>
    <property type="match status" value="1"/>
</dbReference>
<proteinExistence type="predicted"/>
<keyword evidence="4" id="KW-0808">Transferase</keyword>
<keyword evidence="1 2" id="KW-0129">CBS domain</keyword>
<dbReference type="SUPFAM" id="SSF54631">
    <property type="entry name" value="CBS-domain pair"/>
    <property type="match status" value="1"/>
</dbReference>
<dbReference type="OrthoDB" id="9807125at2"/>
<dbReference type="RefSeq" id="WP_068331046.1">
    <property type="nucleotide sequence ID" value="NZ_JAIUZS010000001.1"/>
</dbReference>
<sequence>MLVQAILTSKATDGVVTVAPTATVSEAAKILAQKRIGTVVVSEDEGKTAIGILSERDIVRELAASGSGCLNQPVESYMTRELMTATQQESVQDIMTRMTEGRFRHMPIVEDGKLIGIVTIGDVVKAQLTELAMEKDALQGMIMGH</sequence>
<dbReference type="EMBL" id="LQBP01000001">
    <property type="protein sequence ID" value="KUJ81735.1"/>
    <property type="molecule type" value="Genomic_DNA"/>
</dbReference>
<evidence type="ECO:0000313" key="5">
    <source>
        <dbReference type="Proteomes" id="UP000053690"/>
    </source>
</evidence>
<feature type="domain" description="CBS" evidence="3">
    <location>
        <begin position="11"/>
        <end position="74"/>
    </location>
</feature>
<dbReference type="InterPro" id="IPR051257">
    <property type="entry name" value="Diverse_CBS-Domain"/>
</dbReference>
<name>A0A0X3U111_9RHOB</name>
<dbReference type="InterPro" id="IPR044725">
    <property type="entry name" value="CBSX3_CBS_dom"/>
</dbReference>
<dbReference type="AlphaFoldDB" id="A0A0X3U111"/>
<dbReference type="STRING" id="1685378.AVO44_00100"/>
<gene>
    <name evidence="4" type="ORF">AVO44_00100</name>
</gene>
<dbReference type="Proteomes" id="UP000053690">
    <property type="component" value="Unassembled WGS sequence"/>
</dbReference>
<comment type="caution">
    <text evidence="4">The sequence shown here is derived from an EMBL/GenBank/DDBJ whole genome shotgun (WGS) entry which is preliminary data.</text>
</comment>
<reference evidence="5" key="1">
    <citation type="submission" date="2015-12" db="EMBL/GenBank/DDBJ databases">
        <authorList>
            <person name="Zhang G."/>
            <person name="Stingl U."/>
        </authorList>
    </citation>
    <scope>NUCLEOTIDE SEQUENCE [LARGE SCALE GENOMIC DNA]</scope>
    <source>
        <strain evidence="5">ZGT108</strain>
    </source>
</reference>
<dbReference type="InterPro" id="IPR000644">
    <property type="entry name" value="CBS_dom"/>
</dbReference>
<protein>
    <submittedName>
        <fullName evidence="4">Histidine kinase</fullName>
    </submittedName>
</protein>